<accession>A0A1M7KGF7</accession>
<evidence type="ECO:0000313" key="2">
    <source>
        <dbReference type="Proteomes" id="UP000184339"/>
    </source>
</evidence>
<dbReference type="RefSeq" id="WP_208861851.1">
    <property type="nucleotide sequence ID" value="NZ_FRCX01000002.1"/>
</dbReference>
<reference evidence="2" key="1">
    <citation type="submission" date="2016-11" db="EMBL/GenBank/DDBJ databases">
        <authorList>
            <person name="Varghese N."/>
            <person name="Submissions S."/>
        </authorList>
    </citation>
    <scope>NUCLEOTIDE SEQUENCE [LARGE SCALE GENOMIC DNA]</scope>
    <source>
        <strain evidence="2">Sac-22</strain>
    </source>
</reference>
<dbReference type="AlphaFoldDB" id="A0A1M7KGF7"/>
<keyword evidence="2" id="KW-1185">Reference proteome</keyword>
<dbReference type="EMBL" id="FRCX01000002">
    <property type="protein sequence ID" value="SHM64365.1"/>
    <property type="molecule type" value="Genomic_DNA"/>
</dbReference>
<proteinExistence type="predicted"/>
<dbReference type="Proteomes" id="UP000184339">
    <property type="component" value="Unassembled WGS sequence"/>
</dbReference>
<protein>
    <recommendedName>
        <fullName evidence="3">DUF4844 domain-containing protein</fullName>
    </recommendedName>
</protein>
<dbReference type="Pfam" id="PF16133">
    <property type="entry name" value="DUF4844"/>
    <property type="match status" value="1"/>
</dbReference>
<name>A0A1M7KGF7_9BURK</name>
<dbReference type="Gene3D" id="1.20.1480.40">
    <property type="entry name" value="Uncharacterised protein PF16133, DUF4844"/>
    <property type="match status" value="1"/>
</dbReference>
<dbReference type="PROSITE" id="PS51257">
    <property type="entry name" value="PROKAR_LIPOPROTEIN"/>
    <property type="match status" value="1"/>
</dbReference>
<sequence>MMLQKFVATPLAAVAAFIAAVVFAGCTGLIFYVWPTGLIDHKLAITPEVIQRLRDLQSERKFEPDPMTFYPGARNETERAAAQAAVDATIASLITQLPAHPRRSTVLGTMKVALANFDTVESEERDRLLGYFTQIMEICGVQSSAELFNVWRYGFPYGWFL</sequence>
<dbReference type="InterPro" id="IPR038360">
    <property type="entry name" value="DUF4844_sf"/>
</dbReference>
<evidence type="ECO:0008006" key="3">
    <source>
        <dbReference type="Google" id="ProtNLM"/>
    </source>
</evidence>
<organism evidence="1 2">
    <name type="scientific">Duganella sacchari</name>
    <dbReference type="NCBI Taxonomy" id="551987"/>
    <lineage>
        <taxon>Bacteria</taxon>
        <taxon>Pseudomonadati</taxon>
        <taxon>Pseudomonadota</taxon>
        <taxon>Betaproteobacteria</taxon>
        <taxon>Burkholderiales</taxon>
        <taxon>Oxalobacteraceae</taxon>
        <taxon>Telluria group</taxon>
        <taxon>Duganella</taxon>
    </lineage>
</organism>
<dbReference type="InterPro" id="IPR032301">
    <property type="entry name" value="DUF4844"/>
</dbReference>
<gene>
    <name evidence="1" type="ORF">SAMN05192549_10294</name>
</gene>
<evidence type="ECO:0000313" key="1">
    <source>
        <dbReference type="EMBL" id="SHM64365.1"/>
    </source>
</evidence>